<name>A0A2P2IX57_RHIMU</name>
<accession>A0A2P2IX57</accession>
<protein>
    <submittedName>
        <fullName evidence="2">Uncharacterized protein</fullName>
    </submittedName>
</protein>
<keyword evidence="1" id="KW-1133">Transmembrane helix</keyword>
<reference evidence="2" key="1">
    <citation type="submission" date="2018-02" db="EMBL/GenBank/DDBJ databases">
        <title>Rhizophora mucronata_Transcriptome.</title>
        <authorList>
            <person name="Meera S.P."/>
            <person name="Sreeshan A."/>
            <person name="Augustine A."/>
        </authorList>
    </citation>
    <scope>NUCLEOTIDE SEQUENCE</scope>
    <source>
        <tissue evidence="2">Leaf</tissue>
    </source>
</reference>
<keyword evidence="1" id="KW-0472">Membrane</keyword>
<organism evidence="2">
    <name type="scientific">Rhizophora mucronata</name>
    <name type="common">Asiatic mangrove</name>
    <dbReference type="NCBI Taxonomy" id="61149"/>
    <lineage>
        <taxon>Eukaryota</taxon>
        <taxon>Viridiplantae</taxon>
        <taxon>Streptophyta</taxon>
        <taxon>Embryophyta</taxon>
        <taxon>Tracheophyta</taxon>
        <taxon>Spermatophyta</taxon>
        <taxon>Magnoliopsida</taxon>
        <taxon>eudicotyledons</taxon>
        <taxon>Gunneridae</taxon>
        <taxon>Pentapetalae</taxon>
        <taxon>rosids</taxon>
        <taxon>fabids</taxon>
        <taxon>Malpighiales</taxon>
        <taxon>Rhizophoraceae</taxon>
        <taxon>Rhizophora</taxon>
    </lineage>
</organism>
<sequence>MFSQKCIQTSRRLFSYKSSQYAPIHSLNVVSFPSLVIYGRLWCLSDSSFVSDSP</sequence>
<feature type="transmembrane region" description="Helical" evidence="1">
    <location>
        <begin position="21"/>
        <end position="41"/>
    </location>
</feature>
<proteinExistence type="predicted"/>
<evidence type="ECO:0000313" key="2">
    <source>
        <dbReference type="EMBL" id="MBW85811.1"/>
    </source>
</evidence>
<dbReference type="EMBL" id="GGEC01005328">
    <property type="protein sequence ID" value="MBW85811.1"/>
    <property type="molecule type" value="Transcribed_RNA"/>
</dbReference>
<evidence type="ECO:0000256" key="1">
    <source>
        <dbReference type="SAM" id="Phobius"/>
    </source>
</evidence>
<dbReference type="AlphaFoldDB" id="A0A2P2IX57"/>
<keyword evidence="1" id="KW-0812">Transmembrane</keyword>